<feature type="compositionally biased region" description="Low complexity" evidence="1">
    <location>
        <begin position="85"/>
        <end position="116"/>
    </location>
</feature>
<evidence type="ECO:0000313" key="4">
    <source>
        <dbReference type="EMBL" id="KAK8094515.1"/>
    </source>
</evidence>
<dbReference type="PANTHER" id="PTHR34154:SF10">
    <property type="entry name" value="ASL1-LIKE GLYCOSYL HYDROLASE CATALYTIC DOMAIN-CONTAINING PROTEIN"/>
    <property type="match status" value="1"/>
</dbReference>
<evidence type="ECO:0000256" key="1">
    <source>
        <dbReference type="SAM" id="MobiDB-lite"/>
    </source>
</evidence>
<dbReference type="InterPro" id="IPR024655">
    <property type="entry name" value="Asl1_glyco_hydro_catalytic"/>
</dbReference>
<feature type="chain" id="PRO_5046228367" description="Asl1-like glycosyl hydrolase catalytic domain-containing protein" evidence="2">
    <location>
        <begin position="22"/>
        <end position="409"/>
    </location>
</feature>
<dbReference type="EMBL" id="JAQQWN010000002">
    <property type="protein sequence ID" value="KAK8094515.1"/>
    <property type="molecule type" value="Genomic_DNA"/>
</dbReference>
<feature type="region of interest" description="Disordered" evidence="1">
    <location>
        <begin position="79"/>
        <end position="116"/>
    </location>
</feature>
<comment type="caution">
    <text evidence="4">The sequence shown here is derived from an EMBL/GenBank/DDBJ whole genome shotgun (WGS) entry which is preliminary data.</text>
</comment>
<keyword evidence="5" id="KW-1185">Reference proteome</keyword>
<dbReference type="Pfam" id="PF11790">
    <property type="entry name" value="Glyco_hydro_cc"/>
    <property type="match status" value="1"/>
</dbReference>
<evidence type="ECO:0000313" key="5">
    <source>
        <dbReference type="Proteomes" id="UP001433268"/>
    </source>
</evidence>
<evidence type="ECO:0000259" key="3">
    <source>
        <dbReference type="Pfam" id="PF11790"/>
    </source>
</evidence>
<accession>A0ABR1XCY7</accession>
<feature type="signal peptide" evidence="2">
    <location>
        <begin position="1"/>
        <end position="21"/>
    </location>
</feature>
<dbReference type="SUPFAM" id="SSF51445">
    <property type="entry name" value="(Trans)glycosidases"/>
    <property type="match status" value="1"/>
</dbReference>
<feature type="domain" description="Asl1-like glycosyl hydrolase catalytic" evidence="3">
    <location>
        <begin position="177"/>
        <end position="406"/>
    </location>
</feature>
<sequence length="409" mass="42446">MFSKFIVPALCASNLLGAVAAANHHRHMHKRDYIATEVEVVTDIVTVYVTEGDLPTPAPAPAPAPSAAPSAEPFVAAADQGEQHAAAAAPSPATTTTPVAPVVAPSSPPVEQAPAPQPTTMITATKAAPSPEQPEVSIPTHAAVAAPAPVVSQASSAAYPAASQAAPASSAKGGKRGLAYNDPKLVSNICSSSSKFSWAYNWGSQSDGLNAPVTYIPTLWGPQPEHSNGWSENAQKAISAGADYLMSFNECDNAGQCNMDPASAAAAHKSFMQPFVGKAKILAPSITSSESVGQGVSWLKSFMQACGDDCPMDACNAHWYGPGGVDGAELFLKHLKAVNTACGKDKVWVTEFAATSGDVDAFMSHALTELDTKSDYDFVEKYSYFYLAQGSLMQSSSALSTFGNIYATL</sequence>
<dbReference type="InterPro" id="IPR017853">
    <property type="entry name" value="GH"/>
</dbReference>
<name>A0ABR1XCY7_9PEZI</name>
<dbReference type="PANTHER" id="PTHR34154">
    <property type="entry name" value="ALKALI-SENSITIVE LINKAGE PROTEIN 1"/>
    <property type="match status" value="1"/>
</dbReference>
<organism evidence="4 5">
    <name type="scientific">Apiospora hydei</name>
    <dbReference type="NCBI Taxonomy" id="1337664"/>
    <lineage>
        <taxon>Eukaryota</taxon>
        <taxon>Fungi</taxon>
        <taxon>Dikarya</taxon>
        <taxon>Ascomycota</taxon>
        <taxon>Pezizomycotina</taxon>
        <taxon>Sordariomycetes</taxon>
        <taxon>Xylariomycetidae</taxon>
        <taxon>Amphisphaeriales</taxon>
        <taxon>Apiosporaceae</taxon>
        <taxon>Apiospora</taxon>
    </lineage>
</organism>
<proteinExistence type="predicted"/>
<gene>
    <name evidence="4" type="ORF">PG997_001200</name>
</gene>
<dbReference type="GeneID" id="92038575"/>
<dbReference type="InterPro" id="IPR053183">
    <property type="entry name" value="ASL1"/>
</dbReference>
<dbReference type="Proteomes" id="UP001433268">
    <property type="component" value="Unassembled WGS sequence"/>
</dbReference>
<evidence type="ECO:0000256" key="2">
    <source>
        <dbReference type="SAM" id="SignalP"/>
    </source>
</evidence>
<keyword evidence="2" id="KW-0732">Signal</keyword>
<reference evidence="4 5" key="1">
    <citation type="submission" date="2023-01" db="EMBL/GenBank/DDBJ databases">
        <title>Analysis of 21 Apiospora genomes using comparative genomics revels a genus with tremendous synthesis potential of carbohydrate active enzymes and secondary metabolites.</title>
        <authorList>
            <person name="Sorensen T."/>
        </authorList>
    </citation>
    <scope>NUCLEOTIDE SEQUENCE [LARGE SCALE GENOMIC DNA]</scope>
    <source>
        <strain evidence="4 5">CBS 114990</strain>
    </source>
</reference>
<dbReference type="RefSeq" id="XP_066675288.1">
    <property type="nucleotide sequence ID" value="XM_066805515.1"/>
</dbReference>
<protein>
    <recommendedName>
        <fullName evidence="3">Asl1-like glycosyl hydrolase catalytic domain-containing protein</fullName>
    </recommendedName>
</protein>